<proteinExistence type="predicted"/>
<reference evidence="2 3" key="1">
    <citation type="submission" date="2016-10" db="EMBL/GenBank/DDBJ databases">
        <title>The genome sequence of Colletotrichum fioriniae PJ7.</title>
        <authorList>
            <person name="Baroncelli R."/>
        </authorList>
    </citation>
    <scope>NUCLEOTIDE SEQUENCE [LARGE SCALE GENOMIC DNA]</scope>
    <source>
        <strain evidence="2">Col 31</strain>
    </source>
</reference>
<dbReference type="Proteomes" id="UP001239795">
    <property type="component" value="Unassembled WGS sequence"/>
</dbReference>
<feature type="compositionally biased region" description="Basic and acidic residues" evidence="1">
    <location>
        <begin position="8"/>
        <end position="29"/>
    </location>
</feature>
<feature type="region of interest" description="Disordered" evidence="1">
    <location>
        <begin position="1"/>
        <end position="40"/>
    </location>
</feature>
<evidence type="ECO:0000256" key="1">
    <source>
        <dbReference type="SAM" id="MobiDB-lite"/>
    </source>
</evidence>
<gene>
    <name evidence="2" type="ORF">CMEL01_01606</name>
</gene>
<dbReference type="AlphaFoldDB" id="A0AAI9V3C2"/>
<sequence>MGCNEDQSVEKQEEVEKQPHRPGSDRAKQPTECSTTSALSGPQVARRLTLDGLIPEIQLQVLRNPSDLDNLHAAIYVSPTLHKCYLSARRGLLYHHLGRTFRSHRIFVDAFAAHKLGILRESTSEDKLKLLEEFMDSYLNLQSDPESFRAACTVDDLAGIARFYSSIVRSALLWLWRQWGRQDVEAEDCSGFSATGRICMIRGLYHFETWCSYHGLGSITARLLPTTTNADMLRFLNKYLQPWEIEELSCIYCEIRTYYRMILCYPSGIVSCTNPDTHFKLVYQDLSTSNVFDVSEEPPSPAYDCFCEALVTRGLERFSTIRNCEMLSP</sequence>
<keyword evidence="3" id="KW-1185">Reference proteome</keyword>
<evidence type="ECO:0000313" key="2">
    <source>
        <dbReference type="EMBL" id="KAK1469839.1"/>
    </source>
</evidence>
<evidence type="ECO:0000313" key="3">
    <source>
        <dbReference type="Proteomes" id="UP001239795"/>
    </source>
</evidence>
<accession>A0AAI9V3C2</accession>
<organism evidence="2 3">
    <name type="scientific">Colletotrichum melonis</name>
    <dbReference type="NCBI Taxonomy" id="1209925"/>
    <lineage>
        <taxon>Eukaryota</taxon>
        <taxon>Fungi</taxon>
        <taxon>Dikarya</taxon>
        <taxon>Ascomycota</taxon>
        <taxon>Pezizomycotina</taxon>
        <taxon>Sordariomycetes</taxon>
        <taxon>Hypocreomycetidae</taxon>
        <taxon>Glomerellales</taxon>
        <taxon>Glomerellaceae</taxon>
        <taxon>Colletotrichum</taxon>
        <taxon>Colletotrichum acutatum species complex</taxon>
    </lineage>
</organism>
<protein>
    <submittedName>
        <fullName evidence="2">Uncharacterized protein</fullName>
    </submittedName>
</protein>
<name>A0AAI9V3C2_9PEZI</name>
<comment type="caution">
    <text evidence="2">The sequence shown here is derived from an EMBL/GenBank/DDBJ whole genome shotgun (WGS) entry which is preliminary data.</text>
</comment>
<dbReference type="EMBL" id="MLGG01000001">
    <property type="protein sequence ID" value="KAK1469839.1"/>
    <property type="molecule type" value="Genomic_DNA"/>
</dbReference>
<feature type="compositionally biased region" description="Polar residues" evidence="1">
    <location>
        <begin position="31"/>
        <end position="40"/>
    </location>
</feature>